<feature type="region of interest" description="Disordered" evidence="1">
    <location>
        <begin position="70"/>
        <end position="148"/>
    </location>
</feature>
<sequence>MKSKQAYKMSLKVIAILSVVICGSTTAPSIANVPEGATEKHDTSVKGDNTASHPVGDLTIAQGQQLIGDEIGVPSSTGKGRKLKGQQLIGDEIGVPSSTEKGHKLKGQQLIGDEIGVPSSTGKGRKLKRQKLTGDELGFPQSKGNKRK</sequence>
<dbReference type="AlphaFoldDB" id="A0A3B1CUC0"/>
<organism evidence="2">
    <name type="scientific">hydrothermal vent metagenome</name>
    <dbReference type="NCBI Taxonomy" id="652676"/>
    <lineage>
        <taxon>unclassified sequences</taxon>
        <taxon>metagenomes</taxon>
        <taxon>ecological metagenomes</taxon>
    </lineage>
</organism>
<reference evidence="2" key="1">
    <citation type="submission" date="2018-06" db="EMBL/GenBank/DDBJ databases">
        <authorList>
            <person name="Zhirakovskaya E."/>
        </authorList>
    </citation>
    <scope>NUCLEOTIDE SEQUENCE</scope>
</reference>
<name>A0A3B1CUC0_9ZZZZ</name>
<feature type="region of interest" description="Disordered" evidence="1">
    <location>
        <begin position="33"/>
        <end position="55"/>
    </location>
</feature>
<evidence type="ECO:0000256" key="1">
    <source>
        <dbReference type="SAM" id="MobiDB-lite"/>
    </source>
</evidence>
<evidence type="ECO:0000313" key="2">
    <source>
        <dbReference type="EMBL" id="VAX30101.1"/>
    </source>
</evidence>
<accession>A0A3B1CUC0</accession>
<dbReference type="EMBL" id="UOGG01000097">
    <property type="protein sequence ID" value="VAX30101.1"/>
    <property type="molecule type" value="Genomic_DNA"/>
</dbReference>
<protein>
    <submittedName>
        <fullName evidence="2">Uncharacterized protein</fullName>
    </submittedName>
</protein>
<proteinExistence type="predicted"/>
<gene>
    <name evidence="2" type="ORF">MNBD_NITROSPINAE05-239</name>
</gene>